<evidence type="ECO:0000256" key="1">
    <source>
        <dbReference type="SAM" id="Phobius"/>
    </source>
</evidence>
<reference evidence="2 3" key="1">
    <citation type="submission" date="2019-03" db="EMBL/GenBank/DDBJ databases">
        <title>Genomic Encyclopedia of Type Strains, Phase IV (KMG-IV): sequencing the most valuable type-strain genomes for metagenomic binning, comparative biology and taxonomic classification.</title>
        <authorList>
            <person name="Goeker M."/>
        </authorList>
    </citation>
    <scope>NUCLEOTIDE SEQUENCE [LARGE SCALE GENOMIC DNA]</scope>
    <source>
        <strain evidence="2 3">DSM 24984</strain>
    </source>
</reference>
<evidence type="ECO:0000313" key="3">
    <source>
        <dbReference type="Proteomes" id="UP000294614"/>
    </source>
</evidence>
<dbReference type="EMBL" id="SMGG01000007">
    <property type="protein sequence ID" value="TCK58440.1"/>
    <property type="molecule type" value="Genomic_DNA"/>
</dbReference>
<dbReference type="AlphaFoldDB" id="A0A4R1K3G8"/>
<keyword evidence="1" id="KW-1133">Transmembrane helix</keyword>
<gene>
    <name evidence="2" type="ORF">C8D98_2642</name>
</gene>
<sequence length="108" mass="12532">MKQVSDMIVRLVIIVGISAIMLGGYHTFIVKKYYVRKSEIYVVDTNKILQKLAERVYQKTLTTDELRKRVEELQTRISNHEGIVFEMGALPGKVDNDIQNEFEDLVEK</sequence>
<dbReference type="Proteomes" id="UP000294614">
    <property type="component" value="Unassembled WGS sequence"/>
</dbReference>
<keyword evidence="3" id="KW-1185">Reference proteome</keyword>
<evidence type="ECO:0000313" key="2">
    <source>
        <dbReference type="EMBL" id="TCK58440.1"/>
    </source>
</evidence>
<keyword evidence="1" id="KW-0812">Transmembrane</keyword>
<keyword evidence="1" id="KW-0472">Membrane</keyword>
<accession>A0A4R1K3G8</accession>
<feature type="transmembrane region" description="Helical" evidence="1">
    <location>
        <begin position="7"/>
        <end position="28"/>
    </location>
</feature>
<name>A0A4R1K3G8_9BACT</name>
<proteinExistence type="predicted"/>
<protein>
    <submittedName>
        <fullName evidence="2">Uncharacterized protein</fullName>
    </submittedName>
</protein>
<comment type="caution">
    <text evidence="2">The sequence shown here is derived from an EMBL/GenBank/DDBJ whole genome shotgun (WGS) entry which is preliminary data.</text>
</comment>
<organism evidence="2 3">
    <name type="scientific">Seleniivibrio woodruffii</name>
    <dbReference type="NCBI Taxonomy" id="1078050"/>
    <lineage>
        <taxon>Bacteria</taxon>
        <taxon>Pseudomonadati</taxon>
        <taxon>Deferribacterota</taxon>
        <taxon>Deferribacteres</taxon>
        <taxon>Deferribacterales</taxon>
        <taxon>Geovibrionaceae</taxon>
        <taxon>Seleniivibrio</taxon>
    </lineage>
</organism>